<feature type="region of interest" description="Disordered" evidence="4">
    <location>
        <begin position="247"/>
        <end position="320"/>
    </location>
</feature>
<evidence type="ECO:0008006" key="9">
    <source>
        <dbReference type="Google" id="ProtNLM"/>
    </source>
</evidence>
<keyword evidence="8" id="KW-1185">Reference proteome</keyword>
<dbReference type="PROSITE" id="PS50097">
    <property type="entry name" value="BTB"/>
    <property type="match status" value="1"/>
</dbReference>
<name>A0A7R8UH08_HERIL</name>
<feature type="compositionally biased region" description="Basic residues" evidence="4">
    <location>
        <begin position="156"/>
        <end position="175"/>
    </location>
</feature>
<dbReference type="InterPro" id="IPR011333">
    <property type="entry name" value="SKP1/BTB/POZ_sf"/>
</dbReference>
<dbReference type="Pfam" id="PF00651">
    <property type="entry name" value="BTB"/>
    <property type="match status" value="1"/>
</dbReference>
<dbReference type="SMART" id="SM00225">
    <property type="entry name" value="BTB"/>
    <property type="match status" value="1"/>
</dbReference>
<feature type="compositionally biased region" description="Polar residues" evidence="4">
    <location>
        <begin position="285"/>
        <end position="320"/>
    </location>
</feature>
<evidence type="ECO:0000256" key="2">
    <source>
        <dbReference type="ARBA" id="ARBA00023242"/>
    </source>
</evidence>
<feature type="compositionally biased region" description="Polar residues" evidence="4">
    <location>
        <begin position="344"/>
        <end position="358"/>
    </location>
</feature>
<dbReference type="AlphaFoldDB" id="A0A7R8UH08"/>
<evidence type="ECO:0000256" key="1">
    <source>
        <dbReference type="ARBA" id="ARBA00004123"/>
    </source>
</evidence>
<feature type="compositionally biased region" description="Polar residues" evidence="4">
    <location>
        <begin position="197"/>
        <end position="215"/>
    </location>
</feature>
<feature type="domain" description="BTB" evidence="5">
    <location>
        <begin position="31"/>
        <end position="96"/>
    </location>
</feature>
<feature type="region of interest" description="Disordered" evidence="4">
    <location>
        <begin position="414"/>
        <end position="482"/>
    </location>
</feature>
<dbReference type="PROSITE" id="PS50960">
    <property type="entry name" value="HTH_PSQ"/>
    <property type="match status" value="1"/>
</dbReference>
<evidence type="ECO:0000313" key="8">
    <source>
        <dbReference type="Proteomes" id="UP000594454"/>
    </source>
</evidence>
<dbReference type="CDD" id="cd18315">
    <property type="entry name" value="BTB_POZ_BAB-like"/>
    <property type="match status" value="1"/>
</dbReference>
<reference evidence="7 8" key="1">
    <citation type="submission" date="2020-11" db="EMBL/GenBank/DDBJ databases">
        <authorList>
            <person name="Wallbank WR R."/>
            <person name="Pardo Diaz C."/>
            <person name="Kozak K."/>
            <person name="Martin S."/>
            <person name="Jiggins C."/>
            <person name="Moest M."/>
            <person name="Warren A I."/>
            <person name="Generalovic N T."/>
            <person name="Byers J.R.P. K."/>
            <person name="Montejo-Kovacevich G."/>
            <person name="Yen C E."/>
        </authorList>
    </citation>
    <scope>NUCLEOTIDE SEQUENCE [LARGE SCALE GENOMIC DNA]</scope>
</reference>
<comment type="subcellular location">
    <subcellularLocation>
        <location evidence="1 3">Nucleus</location>
    </subcellularLocation>
</comment>
<dbReference type="EMBL" id="LR899010">
    <property type="protein sequence ID" value="CAD7080651.1"/>
    <property type="molecule type" value="Genomic_DNA"/>
</dbReference>
<feature type="DNA-binding region" description="H-T-H motif" evidence="3">
    <location>
        <begin position="499"/>
        <end position="519"/>
    </location>
</feature>
<feature type="region of interest" description="Disordered" evidence="4">
    <location>
        <begin position="122"/>
        <end position="215"/>
    </location>
</feature>
<dbReference type="Pfam" id="PF05225">
    <property type="entry name" value="HTH_psq"/>
    <property type="match status" value="1"/>
</dbReference>
<dbReference type="SUPFAM" id="SSF46689">
    <property type="entry name" value="Homeodomain-like"/>
    <property type="match status" value="1"/>
</dbReference>
<accession>A0A7R8UH08</accession>
<gene>
    <name evidence="7" type="ORF">HERILL_LOCUS3796</name>
</gene>
<keyword evidence="2 3" id="KW-0539">Nucleus</keyword>
<keyword evidence="3" id="KW-0238">DNA-binding</keyword>
<dbReference type="GO" id="GO:0003677">
    <property type="term" value="F:DNA binding"/>
    <property type="evidence" value="ECO:0007669"/>
    <property type="project" value="UniProtKB-UniRule"/>
</dbReference>
<feature type="compositionally biased region" description="Polar residues" evidence="4">
    <location>
        <begin position="414"/>
        <end position="444"/>
    </location>
</feature>
<evidence type="ECO:0000313" key="7">
    <source>
        <dbReference type="EMBL" id="CAD7080651.1"/>
    </source>
</evidence>
<dbReference type="Gene3D" id="1.10.10.60">
    <property type="entry name" value="Homeodomain-like"/>
    <property type="match status" value="1"/>
</dbReference>
<feature type="compositionally biased region" description="Low complexity" evidence="4">
    <location>
        <begin position="448"/>
        <end position="470"/>
    </location>
</feature>
<dbReference type="InterPro" id="IPR007889">
    <property type="entry name" value="HTH_Psq"/>
</dbReference>
<evidence type="ECO:0000256" key="3">
    <source>
        <dbReference type="PROSITE-ProRule" id="PRU00320"/>
    </source>
</evidence>
<dbReference type="InterPro" id="IPR051095">
    <property type="entry name" value="Dros_DevTransReg"/>
</dbReference>
<feature type="compositionally biased region" description="Polar residues" evidence="4">
    <location>
        <begin position="247"/>
        <end position="263"/>
    </location>
</feature>
<proteinExistence type="predicted"/>
<feature type="domain" description="HTH psq-type" evidence="6">
    <location>
        <begin position="471"/>
        <end position="523"/>
    </location>
</feature>
<dbReference type="InterPro" id="IPR000210">
    <property type="entry name" value="BTB/POZ_dom"/>
</dbReference>
<feature type="compositionally biased region" description="Low complexity" evidence="4">
    <location>
        <begin position="176"/>
        <end position="188"/>
    </location>
</feature>
<dbReference type="Gene3D" id="3.30.710.10">
    <property type="entry name" value="Potassium Channel Kv1.1, Chain A"/>
    <property type="match status" value="1"/>
</dbReference>
<dbReference type="InParanoid" id="A0A7R8UH08"/>
<evidence type="ECO:0000259" key="6">
    <source>
        <dbReference type="PROSITE" id="PS50960"/>
    </source>
</evidence>
<dbReference type="SUPFAM" id="SSF54695">
    <property type="entry name" value="POZ domain"/>
    <property type="match status" value="1"/>
</dbReference>
<sequence>MSVQQFCLRWNNHQPNFISVCSSLLHNGTLVDVTLAAEGRQLQAHKIVLSACSSYFQTLFTSNPCQHPIVILKDVQYNDLKTMVDFMYYGEVNVSQEQLPHILKTAEMLKIKGLAEMPDAAASLTKSESKSSSEQTDQLQGGSGESLWGSTDSQFQHHHHQHHPQHHLQPHHQQRRSPSPTSSGASPATRRKRLRKSSNSGSTERTSEEQSSVEGSANINLSQMAQMSFGATGTNLTQTLHTKIIKESSSTDTDTHPQDSSQESIDDTASHQHHVQQIKPEADLSNVQQSIPLDISGPTTPSEQEGPNVTCSQSQSSHSGVQWTVVDPNYPRFSLSSCQANISIGGDQSSENGASAANGQHHQQQQQQQPQTINTSSGNSVVTTNQQGHIQMHYQGSAYNPQMISVNSLVSNYSQNLSTPTSPTDSTMVQSVYSQGPTPTQSPVHQMATGNSTTSNANSQNQPSQSTPAPQKRKRSVNPQSDENFIRALEAVRTGGIGFCKAARLYGVNNRTLWLEYKKRGYPISRPSIKNRIKLEPNISPPPSTTPTNEESTIENYEHINQPAINMQVPPTSETPTPIMCPPHAHPMGVMSFLDTRHMEFPTSIHTMSRQRYTDSAVNVNTAAMNLQGLNFNSM</sequence>
<dbReference type="InterPro" id="IPR009057">
    <property type="entry name" value="Homeodomain-like_sf"/>
</dbReference>
<feature type="compositionally biased region" description="Polar residues" evidence="4">
    <location>
        <begin position="372"/>
        <end position="382"/>
    </location>
</feature>
<dbReference type="OrthoDB" id="10261408at2759"/>
<feature type="compositionally biased region" description="Low complexity" evidence="4">
    <location>
        <begin position="360"/>
        <end position="371"/>
    </location>
</feature>
<dbReference type="Proteomes" id="UP000594454">
    <property type="component" value="Chromosome 2"/>
</dbReference>
<feature type="region of interest" description="Disordered" evidence="4">
    <location>
        <begin position="344"/>
        <end position="382"/>
    </location>
</feature>
<evidence type="ECO:0000259" key="5">
    <source>
        <dbReference type="PROSITE" id="PS50097"/>
    </source>
</evidence>
<dbReference type="PANTHER" id="PTHR23110">
    <property type="entry name" value="BTB DOMAIN TRANSCRIPTION FACTOR"/>
    <property type="match status" value="1"/>
</dbReference>
<dbReference type="GO" id="GO:0006357">
    <property type="term" value="P:regulation of transcription by RNA polymerase II"/>
    <property type="evidence" value="ECO:0007669"/>
    <property type="project" value="TreeGrafter"/>
</dbReference>
<dbReference type="PANTHER" id="PTHR23110:SF81">
    <property type="entry name" value="BTB-PROTEIN-VII, ISOFORM F-RELATED"/>
    <property type="match status" value="1"/>
</dbReference>
<organism evidence="7 8">
    <name type="scientific">Hermetia illucens</name>
    <name type="common">Black soldier fly</name>
    <dbReference type="NCBI Taxonomy" id="343691"/>
    <lineage>
        <taxon>Eukaryota</taxon>
        <taxon>Metazoa</taxon>
        <taxon>Ecdysozoa</taxon>
        <taxon>Arthropoda</taxon>
        <taxon>Hexapoda</taxon>
        <taxon>Insecta</taxon>
        <taxon>Pterygota</taxon>
        <taxon>Neoptera</taxon>
        <taxon>Endopterygota</taxon>
        <taxon>Diptera</taxon>
        <taxon>Brachycera</taxon>
        <taxon>Stratiomyomorpha</taxon>
        <taxon>Stratiomyidae</taxon>
        <taxon>Hermetiinae</taxon>
        <taxon>Hermetia</taxon>
    </lineage>
</organism>
<dbReference type="GO" id="GO:0005634">
    <property type="term" value="C:nucleus"/>
    <property type="evidence" value="ECO:0007669"/>
    <property type="project" value="UniProtKB-SubCell"/>
</dbReference>
<protein>
    <recommendedName>
        <fullName evidence="9">BTB domain-containing protein</fullName>
    </recommendedName>
</protein>
<evidence type="ECO:0000256" key="4">
    <source>
        <dbReference type="SAM" id="MobiDB-lite"/>
    </source>
</evidence>